<dbReference type="RefSeq" id="WP_122548493.1">
    <property type="nucleotide sequence ID" value="NZ_QWIV01000015.1"/>
</dbReference>
<dbReference type="Proteomes" id="UP000267524">
    <property type="component" value="Unassembled WGS sequence"/>
</dbReference>
<keyword evidence="1" id="KW-0732">Signal</keyword>
<sequence length="133" mass="15228">MIKLINILAIVSALLSYLICGAQSSQKYIEVEWKNGSEAANLYMDGNDPEKLKSIVDTMNNKYVDLNTINNKVIALAFSQLFLEGHIESEVKKWAEAASSRELIYLDFWNVEKGEMRERQERIDQLLSDLRKG</sequence>
<dbReference type="EMBL" id="QWIV01000015">
    <property type="protein sequence ID" value="RMZ58049.1"/>
    <property type="molecule type" value="Genomic_DNA"/>
</dbReference>
<evidence type="ECO:0000313" key="2">
    <source>
        <dbReference type="EMBL" id="RMZ58049.1"/>
    </source>
</evidence>
<reference evidence="2 3" key="1">
    <citation type="submission" date="2018-08" db="EMBL/GenBank/DDBJ databases">
        <title>Chryseobacterium nematophagum: a novel matrix digesting pathogen of nematodes.</title>
        <authorList>
            <person name="Page A."/>
            <person name="Roberts M."/>
            <person name="Felix M.-A."/>
            <person name="Weir W."/>
        </authorList>
    </citation>
    <scope>NUCLEOTIDE SEQUENCE [LARGE SCALE GENOMIC DNA]</scope>
    <source>
        <strain evidence="2 3">JUb275</strain>
    </source>
</reference>
<proteinExistence type="predicted"/>
<accession>A0A3M7L778</accession>
<evidence type="ECO:0008006" key="4">
    <source>
        <dbReference type="Google" id="ProtNLM"/>
    </source>
</evidence>
<keyword evidence="3" id="KW-1185">Reference proteome</keyword>
<gene>
    <name evidence="2" type="ORF">D1632_17310</name>
</gene>
<organism evidence="2 3">
    <name type="scientific">Chryseobacterium nematophagum</name>
    <dbReference type="NCBI Taxonomy" id="2305228"/>
    <lineage>
        <taxon>Bacteria</taxon>
        <taxon>Pseudomonadati</taxon>
        <taxon>Bacteroidota</taxon>
        <taxon>Flavobacteriia</taxon>
        <taxon>Flavobacteriales</taxon>
        <taxon>Weeksellaceae</taxon>
        <taxon>Chryseobacterium group</taxon>
        <taxon>Chryseobacterium</taxon>
    </lineage>
</organism>
<evidence type="ECO:0000256" key="1">
    <source>
        <dbReference type="SAM" id="SignalP"/>
    </source>
</evidence>
<evidence type="ECO:0000313" key="3">
    <source>
        <dbReference type="Proteomes" id="UP000267524"/>
    </source>
</evidence>
<feature type="signal peptide" evidence="1">
    <location>
        <begin position="1"/>
        <end position="22"/>
    </location>
</feature>
<comment type="caution">
    <text evidence="2">The sequence shown here is derived from an EMBL/GenBank/DDBJ whole genome shotgun (WGS) entry which is preliminary data.</text>
</comment>
<feature type="chain" id="PRO_5017994992" description="DUF4476 domain-containing protein" evidence="1">
    <location>
        <begin position="23"/>
        <end position="133"/>
    </location>
</feature>
<dbReference type="AlphaFoldDB" id="A0A3M7L778"/>
<name>A0A3M7L778_9FLAO</name>
<protein>
    <recommendedName>
        <fullName evidence="4">DUF4476 domain-containing protein</fullName>
    </recommendedName>
</protein>